<evidence type="ECO:0008006" key="3">
    <source>
        <dbReference type="Google" id="ProtNLM"/>
    </source>
</evidence>
<dbReference type="SUPFAM" id="SSF55073">
    <property type="entry name" value="Nucleotide cyclase"/>
    <property type="match status" value="1"/>
</dbReference>
<name>A0ABS2WRH4_9BACT</name>
<protein>
    <recommendedName>
        <fullName evidence="3">GGDEF domain-containing protein</fullName>
    </recommendedName>
</protein>
<reference evidence="2" key="1">
    <citation type="submission" date="2021-02" db="EMBL/GenBank/DDBJ databases">
        <title>Sulfurospirillum tamanensis sp. nov.</title>
        <authorList>
            <person name="Merkel A.Y."/>
        </authorList>
    </citation>
    <scope>NUCLEOTIDE SEQUENCE [LARGE SCALE GENOMIC DNA]</scope>
    <source>
        <strain evidence="2">T05b</strain>
    </source>
</reference>
<reference evidence="1 2" key="3">
    <citation type="submission" date="2021-02" db="EMBL/GenBank/DDBJ databases">
        <authorList>
            <person name="Merkel A.Y."/>
        </authorList>
    </citation>
    <scope>NUCLEOTIDE SEQUENCE [LARGE SCALE GENOMIC DNA]</scope>
    <source>
        <strain evidence="1 2">T05b</strain>
    </source>
</reference>
<gene>
    <name evidence="1" type="ORF">JWV37_05315</name>
</gene>
<evidence type="ECO:0000313" key="2">
    <source>
        <dbReference type="Proteomes" id="UP000703590"/>
    </source>
</evidence>
<dbReference type="EMBL" id="JAFHKK010000008">
    <property type="protein sequence ID" value="MBN2964190.1"/>
    <property type="molecule type" value="Genomic_DNA"/>
</dbReference>
<reference evidence="1 2" key="2">
    <citation type="submission" date="2021-02" db="EMBL/GenBank/DDBJ databases">
        <title>Sulfurospirillum tamanensis sp. nov.</title>
        <authorList>
            <person name="Frolova A."/>
            <person name="Merkel A."/>
            <person name="Slobodkin A."/>
        </authorList>
    </citation>
    <scope>NUCLEOTIDE SEQUENCE [LARGE SCALE GENOMIC DNA]</scope>
    <source>
        <strain evidence="1 2">T05b</strain>
    </source>
</reference>
<dbReference type="InterPro" id="IPR029787">
    <property type="entry name" value="Nucleotide_cyclase"/>
</dbReference>
<dbReference type="RefSeq" id="WP_205458736.1">
    <property type="nucleotide sequence ID" value="NZ_JAFHKK010000008.1"/>
</dbReference>
<organism evidence="1 2">
    <name type="scientific">Sulfurospirillum tamanense</name>
    <dbReference type="NCBI Taxonomy" id="2813362"/>
    <lineage>
        <taxon>Bacteria</taxon>
        <taxon>Pseudomonadati</taxon>
        <taxon>Campylobacterota</taxon>
        <taxon>Epsilonproteobacteria</taxon>
        <taxon>Campylobacterales</taxon>
        <taxon>Sulfurospirillaceae</taxon>
        <taxon>Sulfurospirillum</taxon>
    </lineage>
</organism>
<sequence>MPSVVFEKQDIHSLIEHHIALLERFDLKDEEPFSLVYFSLANDPKIDYAKILQNILRKTDALFQDKTDFIILLPSTDWNGATELLAGIQEFLSQPPHDAIATYPEDGQNAKTLMRSLFEKIEETHGFEVKALLTTGA</sequence>
<proteinExistence type="predicted"/>
<keyword evidence="2" id="KW-1185">Reference proteome</keyword>
<evidence type="ECO:0000313" key="1">
    <source>
        <dbReference type="EMBL" id="MBN2964190.1"/>
    </source>
</evidence>
<dbReference type="Proteomes" id="UP000703590">
    <property type="component" value="Unassembled WGS sequence"/>
</dbReference>
<comment type="caution">
    <text evidence="1">The sequence shown here is derived from an EMBL/GenBank/DDBJ whole genome shotgun (WGS) entry which is preliminary data.</text>
</comment>
<accession>A0ABS2WRH4</accession>